<name>A0AA38VEX7_9PEZI</name>
<dbReference type="SUPFAM" id="SSF51556">
    <property type="entry name" value="Metallo-dependent hydrolases"/>
    <property type="match status" value="1"/>
</dbReference>
<protein>
    <recommendedName>
        <fullName evidence="7">6-methylsalicylate decarboxylase</fullName>
        <ecNumber evidence="7">4.1.1.52</ecNumber>
    </recommendedName>
</protein>
<evidence type="ECO:0000256" key="8">
    <source>
        <dbReference type="RuleBase" id="RU366045"/>
    </source>
</evidence>
<keyword evidence="3 8" id="KW-0210">Decarboxylase</keyword>
<evidence type="ECO:0000256" key="6">
    <source>
        <dbReference type="ARBA" id="ARBA00036832"/>
    </source>
</evidence>
<feature type="domain" description="Amidohydrolase-related" evidence="9">
    <location>
        <begin position="46"/>
        <end position="363"/>
    </location>
</feature>
<comment type="catalytic activity">
    <reaction evidence="6">
        <text>6-methylsalicylate + H(+) = 3-methylphenol + CO2</text>
        <dbReference type="Rhea" id="RHEA:23112"/>
        <dbReference type="ChEBI" id="CHEBI:15378"/>
        <dbReference type="ChEBI" id="CHEBI:16526"/>
        <dbReference type="ChEBI" id="CHEBI:17231"/>
        <dbReference type="ChEBI" id="CHEBI:36658"/>
        <dbReference type="EC" id="4.1.1.52"/>
    </reaction>
    <physiologicalReaction direction="left-to-right" evidence="6">
        <dbReference type="Rhea" id="RHEA:23113"/>
    </physiologicalReaction>
</comment>
<dbReference type="Gene3D" id="3.20.20.140">
    <property type="entry name" value="Metal-dependent hydrolases"/>
    <property type="match status" value="1"/>
</dbReference>
<keyword evidence="4" id="KW-0862">Zinc</keyword>
<dbReference type="PANTHER" id="PTHR21240:SF29">
    <property type="entry name" value="AMIDOHYDROLASE-RELATED DOMAIN-CONTAINING PROTEIN"/>
    <property type="match status" value="1"/>
</dbReference>
<evidence type="ECO:0000256" key="3">
    <source>
        <dbReference type="ARBA" id="ARBA00022793"/>
    </source>
</evidence>
<dbReference type="GO" id="GO:0019748">
    <property type="term" value="P:secondary metabolic process"/>
    <property type="evidence" value="ECO:0007669"/>
    <property type="project" value="TreeGrafter"/>
</dbReference>
<dbReference type="GO" id="GO:0046872">
    <property type="term" value="F:metal ion binding"/>
    <property type="evidence" value="ECO:0007669"/>
    <property type="project" value="UniProtKB-KW"/>
</dbReference>
<dbReference type="AlphaFoldDB" id="A0AA38VEX7"/>
<evidence type="ECO:0000313" key="11">
    <source>
        <dbReference type="Proteomes" id="UP001174694"/>
    </source>
</evidence>
<evidence type="ECO:0000256" key="5">
    <source>
        <dbReference type="ARBA" id="ARBA00023239"/>
    </source>
</evidence>
<organism evidence="10 11">
    <name type="scientific">Pleurostoma richardsiae</name>
    <dbReference type="NCBI Taxonomy" id="41990"/>
    <lineage>
        <taxon>Eukaryota</taxon>
        <taxon>Fungi</taxon>
        <taxon>Dikarya</taxon>
        <taxon>Ascomycota</taxon>
        <taxon>Pezizomycotina</taxon>
        <taxon>Sordariomycetes</taxon>
        <taxon>Sordariomycetidae</taxon>
        <taxon>Calosphaeriales</taxon>
        <taxon>Pleurostomataceae</taxon>
        <taxon>Pleurostoma</taxon>
    </lineage>
</organism>
<accession>A0AA38VEX7</accession>
<evidence type="ECO:0000313" key="10">
    <source>
        <dbReference type="EMBL" id="KAJ9137101.1"/>
    </source>
</evidence>
<comment type="caution">
    <text evidence="10">The sequence shown here is derived from an EMBL/GenBank/DDBJ whole genome shotgun (WGS) entry which is preliminary data.</text>
</comment>
<comment type="similarity">
    <text evidence="1">Belongs to the metallo-dependent hydrolases superfamily. ACMSD family.</text>
</comment>
<keyword evidence="2" id="KW-0479">Metal-binding</keyword>
<dbReference type="GO" id="GO:0016787">
    <property type="term" value="F:hydrolase activity"/>
    <property type="evidence" value="ECO:0007669"/>
    <property type="project" value="InterPro"/>
</dbReference>
<dbReference type="Pfam" id="PF04909">
    <property type="entry name" value="Amidohydro_2"/>
    <property type="match status" value="1"/>
</dbReference>
<reference evidence="10" key="1">
    <citation type="submission" date="2022-07" db="EMBL/GenBank/DDBJ databases">
        <title>Fungi with potential for degradation of polypropylene.</title>
        <authorList>
            <person name="Gostincar C."/>
        </authorList>
    </citation>
    <scope>NUCLEOTIDE SEQUENCE</scope>
    <source>
        <strain evidence="10">EXF-13308</strain>
    </source>
</reference>
<evidence type="ECO:0000256" key="1">
    <source>
        <dbReference type="ARBA" id="ARBA00005871"/>
    </source>
</evidence>
<dbReference type="PANTHER" id="PTHR21240">
    <property type="entry name" value="2-AMINO-3-CARBOXYLMUCONATE-6-SEMIALDEHYDE DECARBOXYLASE"/>
    <property type="match status" value="1"/>
</dbReference>
<proteinExistence type="inferred from homology"/>
<evidence type="ECO:0000256" key="2">
    <source>
        <dbReference type="ARBA" id="ARBA00022723"/>
    </source>
</evidence>
<dbReference type="InterPro" id="IPR032465">
    <property type="entry name" value="ACMSD"/>
</dbReference>
<dbReference type="InterPro" id="IPR032466">
    <property type="entry name" value="Metal_Hydrolase"/>
</dbReference>
<dbReference type="GO" id="GO:0047596">
    <property type="term" value="F:6-methylsalicylate decarboxylase activity"/>
    <property type="evidence" value="ECO:0007669"/>
    <property type="project" value="UniProtKB-EC"/>
</dbReference>
<dbReference type="EMBL" id="JANBVO010000036">
    <property type="protein sequence ID" value="KAJ9137101.1"/>
    <property type="molecule type" value="Genomic_DNA"/>
</dbReference>
<sequence length="372" mass="39517">MFANRSSVYFAIAAVPVLLLAMGPAYRILCQLVAFVTVVMSSSGRVDTHFHALPPAYLAAVEAAGGDPSGYPSPDWSLDAAVKSMDALGTSVGILSVSSPGAPIAGTGAVAKKLARGLNEQLAEYSTASQHKGRIGFFGVLPDWQDVNGTLAELDFLYGQQKLCSGVTVYTSYGGKLLGDPLFVPIWAKLQAYKALVFIHPSVLDVQPHFINPSIPQPIVDYPLATTRAAVDLVMTGTVRACPDVDIILSHAGGALPFVGGRAINSLALPAVVGVAKVNLLQAKNDFGRYYYDIALSTSDAQLDGLLDFADSSHILFGSDFPYVPQFGIDAVVLQYAKYVATSSKGEQIKPEILRENSLKLLKKHAQGLVFN</sequence>
<evidence type="ECO:0000256" key="7">
    <source>
        <dbReference type="ARBA" id="ARBA00038889"/>
    </source>
</evidence>
<gene>
    <name evidence="10" type="ORF">NKR23_g9404</name>
</gene>
<evidence type="ECO:0000259" key="9">
    <source>
        <dbReference type="Pfam" id="PF04909"/>
    </source>
</evidence>
<dbReference type="GO" id="GO:0005829">
    <property type="term" value="C:cytosol"/>
    <property type="evidence" value="ECO:0007669"/>
    <property type="project" value="TreeGrafter"/>
</dbReference>
<dbReference type="Proteomes" id="UP001174694">
    <property type="component" value="Unassembled WGS sequence"/>
</dbReference>
<dbReference type="InterPro" id="IPR006680">
    <property type="entry name" value="Amidohydro-rel"/>
</dbReference>
<dbReference type="EC" id="4.1.1.52" evidence="7"/>
<keyword evidence="5 8" id="KW-0456">Lyase</keyword>
<keyword evidence="11" id="KW-1185">Reference proteome</keyword>
<evidence type="ECO:0000256" key="4">
    <source>
        <dbReference type="ARBA" id="ARBA00022833"/>
    </source>
</evidence>